<dbReference type="EMBL" id="CP002396">
    <property type="protein sequence ID" value="ADU14066.1"/>
    <property type="molecule type" value="Genomic_DNA"/>
</dbReference>
<feature type="domain" description="HTH LytTR-type" evidence="2">
    <location>
        <begin position="158"/>
        <end position="245"/>
    </location>
</feature>
<feature type="transmembrane region" description="Helical" evidence="1">
    <location>
        <begin position="7"/>
        <end position="31"/>
    </location>
</feature>
<dbReference type="KEGG" id="aex:Astex_2414"/>
<keyword evidence="4" id="KW-1185">Reference proteome</keyword>
<dbReference type="HOGENOM" id="CLU_1101124_0_0_5"/>
<dbReference type="Pfam" id="PF04397">
    <property type="entry name" value="LytTR"/>
    <property type="match status" value="1"/>
</dbReference>
<dbReference type="PROSITE" id="PS50930">
    <property type="entry name" value="HTH_LYTTR"/>
    <property type="match status" value="1"/>
</dbReference>
<keyword evidence="1" id="KW-0812">Transmembrane</keyword>
<organism evidence="3 4">
    <name type="scientific">Asticcacaulis excentricus (strain ATCC 15261 / DSM 4724 / KCTC 12464 / NCIMB 9791 / VKM B-1370 / CB 48)</name>
    <dbReference type="NCBI Taxonomy" id="573065"/>
    <lineage>
        <taxon>Bacteria</taxon>
        <taxon>Pseudomonadati</taxon>
        <taxon>Pseudomonadota</taxon>
        <taxon>Alphaproteobacteria</taxon>
        <taxon>Caulobacterales</taxon>
        <taxon>Caulobacteraceae</taxon>
        <taxon>Asticcacaulis</taxon>
    </lineage>
</organism>
<keyword evidence="3" id="KW-0238">DNA-binding</keyword>
<dbReference type="STRING" id="573065.Astex_2414"/>
<feature type="transmembrane region" description="Helical" evidence="1">
    <location>
        <begin position="76"/>
        <end position="97"/>
    </location>
</feature>
<evidence type="ECO:0000259" key="2">
    <source>
        <dbReference type="PROSITE" id="PS50930"/>
    </source>
</evidence>
<gene>
    <name evidence="3" type="ordered locus">Astex_2414</name>
</gene>
<name>E8RUH8_ASTEC</name>
<accession>E8RUH8</accession>
<reference evidence="4" key="1">
    <citation type="submission" date="2010-12" db="EMBL/GenBank/DDBJ databases">
        <title>Complete sequence of chromosome 2 of Asticcacaulis excentricus CB 48.</title>
        <authorList>
            <consortium name="US DOE Joint Genome Institute"/>
            <person name="Lucas S."/>
            <person name="Copeland A."/>
            <person name="Lapidus A."/>
            <person name="Cheng J.-F."/>
            <person name="Bruce D."/>
            <person name="Goodwin L."/>
            <person name="Pitluck S."/>
            <person name="Teshima H."/>
            <person name="Davenport K."/>
            <person name="Detter J.C."/>
            <person name="Han C."/>
            <person name="Tapia R."/>
            <person name="Land M."/>
            <person name="Hauser L."/>
            <person name="Jeffries C."/>
            <person name="Kyrpides N."/>
            <person name="Ivanova N."/>
            <person name="Ovchinnikova G."/>
            <person name="Brun Y.V."/>
            <person name="Woyke T."/>
        </authorList>
    </citation>
    <scope>NUCLEOTIDE SEQUENCE [LARGE SCALE GENOMIC DNA]</scope>
    <source>
        <strain evidence="4">ATCC 15261 / DSM 4724 / KCTC 12464 / NCIMB 9791 / VKM B-1370 / CB 48</strain>
    </source>
</reference>
<evidence type="ECO:0000313" key="3">
    <source>
        <dbReference type="EMBL" id="ADU14066.1"/>
    </source>
</evidence>
<evidence type="ECO:0000313" key="4">
    <source>
        <dbReference type="Proteomes" id="UP000001492"/>
    </source>
</evidence>
<keyword evidence="1" id="KW-1133">Transmembrane helix</keyword>
<sequence>MPLWLRVAIYFLSSVVGLSVAWMTLIALSWTVAGRILRRVPSIIFDLTGAFASLLTTYCLVIFQKRSINIFSISSVFIYVFYIVIIVHVSIFLWSVIIPKILLEIRSRDNFLALKPIDEVVETDETAKHEASVPPVQNSSDENRTVVVGNSRILLTSIQHISAEGNYVRVHTSNSSYFEAATMKMVLSQVPVNLGLRTHRSHWVSYSAIHSVESDGRTLKVNLTSGVQVPVSRSNLGRVKRLASPDNTVECK</sequence>
<dbReference type="eggNOG" id="COG3279">
    <property type="taxonomic scope" value="Bacteria"/>
</dbReference>
<dbReference type="Gene3D" id="2.40.50.1020">
    <property type="entry name" value="LytTr DNA-binding domain"/>
    <property type="match status" value="1"/>
</dbReference>
<keyword evidence="1" id="KW-0472">Membrane</keyword>
<dbReference type="Proteomes" id="UP000001492">
    <property type="component" value="Chromosome 2"/>
</dbReference>
<dbReference type="GO" id="GO:0003677">
    <property type="term" value="F:DNA binding"/>
    <property type="evidence" value="ECO:0007669"/>
    <property type="project" value="UniProtKB-KW"/>
</dbReference>
<dbReference type="InterPro" id="IPR007492">
    <property type="entry name" value="LytTR_DNA-bd_dom"/>
</dbReference>
<proteinExistence type="predicted"/>
<feature type="transmembrane region" description="Helical" evidence="1">
    <location>
        <begin position="43"/>
        <end position="64"/>
    </location>
</feature>
<protein>
    <submittedName>
        <fullName evidence="3">LytTr DNA-binding region</fullName>
    </submittedName>
</protein>
<dbReference type="SMART" id="SM00850">
    <property type="entry name" value="LytTR"/>
    <property type="match status" value="1"/>
</dbReference>
<evidence type="ECO:0000256" key="1">
    <source>
        <dbReference type="SAM" id="Phobius"/>
    </source>
</evidence>
<dbReference type="AlphaFoldDB" id="E8RUH8"/>